<sequence length="305" mass="33673">MVWEDGGGGDSVDSAVLREYWNSFAYHGPGNANLTSACSERKRGVLAPLSNSVTRRSKNRSSSSKDSTRKPGDACACILDTVSRDCFRILSRCSLCSSYYPASSSAPKRKAHLLACAAKRNISDEDLLQSVMNDVHTQLESSQMQWRVTMAQKTLYETLATGSSTVKPRWQKLTTELAIPSALYQRATVDKHKDAHAVLEQLLPDLVVKVAASSPSRSAVHRAMVGTSPGHMHRPAPFYEAAYRAPYRFMQNSVTDHELLQDAKDRLPTDSVMDHAIVPTSDDEDLCDYHASTYVETSDAEEVVR</sequence>
<feature type="region of interest" description="Disordered" evidence="1">
    <location>
        <begin position="49"/>
        <end position="72"/>
    </location>
</feature>
<dbReference type="AlphaFoldDB" id="A0AAJ6CJD8"/>
<reference evidence="2 3" key="1">
    <citation type="submission" date="2023-03" db="EMBL/GenBank/DDBJ databases">
        <title>Mating type loci evolution in Malassezia.</title>
        <authorList>
            <person name="Coelho M.A."/>
        </authorList>
    </citation>
    <scope>NUCLEOTIDE SEQUENCE [LARGE SCALE GENOMIC DNA]</scope>
    <source>
        <strain evidence="2 3">CBS 9725</strain>
    </source>
</reference>
<keyword evidence="3" id="KW-1185">Reference proteome</keyword>
<organism evidence="2 3">
    <name type="scientific">Malassezia yamatoensis</name>
    <dbReference type="NCBI Taxonomy" id="253288"/>
    <lineage>
        <taxon>Eukaryota</taxon>
        <taxon>Fungi</taxon>
        <taxon>Dikarya</taxon>
        <taxon>Basidiomycota</taxon>
        <taxon>Ustilaginomycotina</taxon>
        <taxon>Malasseziomycetes</taxon>
        <taxon>Malasseziales</taxon>
        <taxon>Malasseziaceae</taxon>
        <taxon>Malassezia</taxon>
    </lineage>
</organism>
<evidence type="ECO:0000256" key="1">
    <source>
        <dbReference type="SAM" id="MobiDB-lite"/>
    </source>
</evidence>
<dbReference type="Proteomes" id="UP001219567">
    <property type="component" value="Chromosome 7"/>
</dbReference>
<evidence type="ECO:0000313" key="3">
    <source>
        <dbReference type="Proteomes" id="UP001219567"/>
    </source>
</evidence>
<name>A0AAJ6CJD8_9BASI</name>
<evidence type="ECO:0000313" key="2">
    <source>
        <dbReference type="EMBL" id="WFD01141.1"/>
    </source>
</evidence>
<proteinExistence type="predicted"/>
<accession>A0AAJ6CJD8</accession>
<gene>
    <name evidence="2" type="ORF">MYAM1_003902</name>
</gene>
<feature type="compositionally biased region" description="Low complexity" evidence="1">
    <location>
        <begin position="50"/>
        <end position="65"/>
    </location>
</feature>
<dbReference type="EMBL" id="CP119949">
    <property type="protein sequence ID" value="WFD01141.1"/>
    <property type="molecule type" value="Genomic_DNA"/>
</dbReference>
<protein>
    <submittedName>
        <fullName evidence="2">Uncharacterized protein</fullName>
    </submittedName>
</protein>